<dbReference type="Gene3D" id="1.10.10.10">
    <property type="entry name" value="Winged helix-like DNA-binding domain superfamily/Winged helix DNA-binding domain"/>
    <property type="match status" value="1"/>
</dbReference>
<sequence>MLSIKQLEIVFYLQKIGTVSGVADELGIKQPTVSFHMQKIEKFAGIPLFESRKRRVFLTNEGKVLYQYAAEILALIHEAEQSFIDYRKFKKGKVLIGASNTAANYYLPAHVKNLKAHFPLVDLAIEVQNARMIVDKLKNYQVDLGIVIKNQINDPDIMSIMLAQETVGMVMSPKNRLAGHGISDPSLLQNETIILRESHASSRIFFEEWIKKYKSHTKVSVEIGSTEAIKQAVRMNTGISFLSKLAVKDEIEEGTLIFKEIINYSPKRGVYLIYHKHRHMTPLLEQFIHHFVENAARKVEQ</sequence>
<keyword evidence="7" id="KW-1185">Reference proteome</keyword>
<proteinExistence type="inferred from homology"/>
<dbReference type="InterPro" id="IPR005119">
    <property type="entry name" value="LysR_subst-bd"/>
</dbReference>
<comment type="caution">
    <text evidence="6">The sequence shown here is derived from an EMBL/GenBank/DDBJ whole genome shotgun (WGS) entry which is preliminary data.</text>
</comment>
<protein>
    <submittedName>
        <fullName evidence="6">LysR substrate-binding domain-containing protein</fullName>
    </submittedName>
</protein>
<feature type="domain" description="HTH lysR-type" evidence="5">
    <location>
        <begin position="17"/>
        <end position="59"/>
    </location>
</feature>
<dbReference type="SUPFAM" id="SSF53850">
    <property type="entry name" value="Periplasmic binding protein-like II"/>
    <property type="match status" value="1"/>
</dbReference>
<comment type="similarity">
    <text evidence="1">Belongs to the LysR transcriptional regulatory family.</text>
</comment>
<evidence type="ECO:0000313" key="6">
    <source>
        <dbReference type="EMBL" id="MFD2692433.1"/>
    </source>
</evidence>
<dbReference type="RefSeq" id="WP_253059503.1">
    <property type="nucleotide sequence ID" value="NZ_JAMXWM010000004.1"/>
</dbReference>
<evidence type="ECO:0000256" key="1">
    <source>
        <dbReference type="ARBA" id="ARBA00009437"/>
    </source>
</evidence>
<dbReference type="Gene3D" id="3.40.190.290">
    <property type="match status" value="1"/>
</dbReference>
<dbReference type="PROSITE" id="PS50931">
    <property type="entry name" value="HTH_LYSR"/>
    <property type="match status" value="1"/>
</dbReference>
<dbReference type="SUPFAM" id="SSF46785">
    <property type="entry name" value="Winged helix' DNA-binding domain"/>
    <property type="match status" value="1"/>
</dbReference>
<gene>
    <name evidence="6" type="ORF">ACFSUE_02075</name>
</gene>
<evidence type="ECO:0000259" key="5">
    <source>
        <dbReference type="PROSITE" id="PS50931"/>
    </source>
</evidence>
<evidence type="ECO:0000256" key="2">
    <source>
        <dbReference type="ARBA" id="ARBA00023015"/>
    </source>
</evidence>
<dbReference type="InterPro" id="IPR036388">
    <property type="entry name" value="WH-like_DNA-bd_sf"/>
</dbReference>
<dbReference type="Proteomes" id="UP001597399">
    <property type="component" value="Unassembled WGS sequence"/>
</dbReference>
<name>A0ABW5RY64_9BACL</name>
<dbReference type="InterPro" id="IPR000847">
    <property type="entry name" value="LysR_HTH_N"/>
</dbReference>
<dbReference type="InterPro" id="IPR036390">
    <property type="entry name" value="WH_DNA-bd_sf"/>
</dbReference>
<keyword evidence="2" id="KW-0805">Transcription regulation</keyword>
<evidence type="ECO:0000256" key="4">
    <source>
        <dbReference type="ARBA" id="ARBA00023163"/>
    </source>
</evidence>
<dbReference type="PANTHER" id="PTHR30126:SF39">
    <property type="entry name" value="HTH-TYPE TRANSCRIPTIONAL REGULATOR CYSL"/>
    <property type="match status" value="1"/>
</dbReference>
<dbReference type="Pfam" id="PF00126">
    <property type="entry name" value="HTH_1"/>
    <property type="match status" value="1"/>
</dbReference>
<accession>A0ABW5RY64</accession>
<evidence type="ECO:0000313" key="7">
    <source>
        <dbReference type="Proteomes" id="UP001597399"/>
    </source>
</evidence>
<reference evidence="7" key="1">
    <citation type="journal article" date="2019" name="Int. J. Syst. Evol. Microbiol.">
        <title>The Global Catalogue of Microorganisms (GCM) 10K type strain sequencing project: providing services to taxonomists for standard genome sequencing and annotation.</title>
        <authorList>
            <consortium name="The Broad Institute Genomics Platform"/>
            <consortium name="The Broad Institute Genome Sequencing Center for Infectious Disease"/>
            <person name="Wu L."/>
            <person name="Ma J."/>
        </authorList>
    </citation>
    <scope>NUCLEOTIDE SEQUENCE [LARGE SCALE GENOMIC DNA]</scope>
    <source>
        <strain evidence="7">TISTR 2466</strain>
    </source>
</reference>
<organism evidence="6 7">
    <name type="scientific">Sporolactobacillus shoreicorticis</name>
    <dbReference type="NCBI Taxonomy" id="1923877"/>
    <lineage>
        <taxon>Bacteria</taxon>
        <taxon>Bacillati</taxon>
        <taxon>Bacillota</taxon>
        <taxon>Bacilli</taxon>
        <taxon>Bacillales</taxon>
        <taxon>Sporolactobacillaceae</taxon>
        <taxon>Sporolactobacillus</taxon>
    </lineage>
</organism>
<dbReference type="Pfam" id="PF03466">
    <property type="entry name" value="LysR_substrate"/>
    <property type="match status" value="1"/>
</dbReference>
<dbReference type="EMBL" id="JBHUMQ010000003">
    <property type="protein sequence ID" value="MFD2692433.1"/>
    <property type="molecule type" value="Genomic_DNA"/>
</dbReference>
<evidence type="ECO:0000256" key="3">
    <source>
        <dbReference type="ARBA" id="ARBA00023125"/>
    </source>
</evidence>
<keyword evidence="4" id="KW-0804">Transcription</keyword>
<keyword evidence="3" id="KW-0238">DNA-binding</keyword>
<dbReference type="PANTHER" id="PTHR30126">
    <property type="entry name" value="HTH-TYPE TRANSCRIPTIONAL REGULATOR"/>
    <property type="match status" value="1"/>
</dbReference>